<dbReference type="Proteomes" id="UP000664109">
    <property type="component" value="Unassembled WGS sequence"/>
</dbReference>
<reference evidence="1 2" key="1">
    <citation type="journal article" date="2016" name="Arch. Microbiol.">
        <title>Streptomyces zhihengii sp. nov., isolated from rhizospheric soil of Psammosilene tunicoides.</title>
        <authorList>
            <person name="Huang M.J."/>
            <person name="Fei J.J."/>
            <person name="Salam N."/>
            <person name="Kim C.J."/>
            <person name="Hozzein W.N."/>
            <person name="Xiao M."/>
            <person name="Huang H.Q."/>
            <person name="Li W.J."/>
        </authorList>
    </citation>
    <scope>NUCLEOTIDE SEQUENCE [LARGE SCALE GENOMIC DNA]</scope>
    <source>
        <strain evidence="1 2">YIM T102</strain>
    </source>
</reference>
<evidence type="ECO:0000313" key="2">
    <source>
        <dbReference type="Proteomes" id="UP000664109"/>
    </source>
</evidence>
<name>A0ABS2UXD3_9ACTN</name>
<accession>A0ABS2UXD3</accession>
<dbReference type="RefSeq" id="WP_205375998.1">
    <property type="nucleotide sequence ID" value="NZ_JAFEJA010000001.1"/>
</dbReference>
<dbReference type="EMBL" id="JAFEJA010000001">
    <property type="protein sequence ID" value="MBM9622236.1"/>
    <property type="molecule type" value="Genomic_DNA"/>
</dbReference>
<keyword evidence="2" id="KW-1185">Reference proteome</keyword>
<comment type="caution">
    <text evidence="1">The sequence shown here is derived from an EMBL/GenBank/DDBJ whole genome shotgun (WGS) entry which is preliminary data.</text>
</comment>
<sequence length="67" mass="7511">MAGEVSRLLRELRRAGAHIERTPGGHWRVSHPQANRLVFLASTPSGSRWKANRMTELRHAGIPVNES</sequence>
<organism evidence="1 2">
    <name type="scientific">Streptomyces zhihengii</name>
    <dbReference type="NCBI Taxonomy" id="1818004"/>
    <lineage>
        <taxon>Bacteria</taxon>
        <taxon>Bacillati</taxon>
        <taxon>Actinomycetota</taxon>
        <taxon>Actinomycetes</taxon>
        <taxon>Kitasatosporales</taxon>
        <taxon>Streptomycetaceae</taxon>
        <taxon>Streptomyces</taxon>
    </lineage>
</organism>
<evidence type="ECO:0000313" key="1">
    <source>
        <dbReference type="EMBL" id="MBM9622236.1"/>
    </source>
</evidence>
<proteinExistence type="predicted"/>
<protein>
    <recommendedName>
        <fullName evidence="3">Type II toxin-antitoxin system HicA family toxin</fullName>
    </recommendedName>
</protein>
<evidence type="ECO:0008006" key="3">
    <source>
        <dbReference type="Google" id="ProtNLM"/>
    </source>
</evidence>
<gene>
    <name evidence="1" type="ORF">JE024_26560</name>
</gene>